<feature type="compositionally biased region" description="Basic and acidic residues" evidence="1">
    <location>
        <begin position="404"/>
        <end position="413"/>
    </location>
</feature>
<feature type="compositionally biased region" description="Polar residues" evidence="1">
    <location>
        <begin position="10"/>
        <end position="20"/>
    </location>
</feature>
<name>A0AAV6XBN5_9LAMI</name>
<evidence type="ECO:0000313" key="3">
    <source>
        <dbReference type="Proteomes" id="UP000826271"/>
    </source>
</evidence>
<feature type="compositionally biased region" description="Polar residues" evidence="1">
    <location>
        <begin position="158"/>
        <end position="184"/>
    </location>
</feature>
<feature type="compositionally biased region" description="Basic and acidic residues" evidence="1">
    <location>
        <begin position="364"/>
        <end position="395"/>
    </location>
</feature>
<gene>
    <name evidence="2" type="ORF">BUALT_Bualt08G0072600</name>
</gene>
<feature type="compositionally biased region" description="Polar residues" evidence="1">
    <location>
        <begin position="228"/>
        <end position="239"/>
    </location>
</feature>
<feature type="compositionally biased region" description="Basic and acidic residues" evidence="1">
    <location>
        <begin position="564"/>
        <end position="579"/>
    </location>
</feature>
<feature type="compositionally biased region" description="Low complexity" evidence="1">
    <location>
        <begin position="291"/>
        <end position="301"/>
    </location>
</feature>
<dbReference type="Proteomes" id="UP000826271">
    <property type="component" value="Unassembled WGS sequence"/>
</dbReference>
<accession>A0AAV6XBN5</accession>
<proteinExistence type="predicted"/>
<feature type="compositionally biased region" description="Polar residues" evidence="1">
    <location>
        <begin position="302"/>
        <end position="335"/>
    </location>
</feature>
<reference evidence="2" key="1">
    <citation type="submission" date="2019-10" db="EMBL/GenBank/DDBJ databases">
        <authorList>
            <person name="Zhang R."/>
            <person name="Pan Y."/>
            <person name="Wang J."/>
            <person name="Ma R."/>
            <person name="Yu S."/>
        </authorList>
    </citation>
    <scope>NUCLEOTIDE SEQUENCE</scope>
    <source>
        <strain evidence="2">LA-IB0</strain>
        <tissue evidence="2">Leaf</tissue>
    </source>
</reference>
<feature type="compositionally biased region" description="Low complexity" evidence="1">
    <location>
        <begin position="240"/>
        <end position="273"/>
    </location>
</feature>
<evidence type="ECO:0000313" key="2">
    <source>
        <dbReference type="EMBL" id="KAG8377812.1"/>
    </source>
</evidence>
<feature type="compositionally biased region" description="Low complexity" evidence="1">
    <location>
        <begin position="45"/>
        <end position="61"/>
    </location>
</feature>
<feature type="compositionally biased region" description="Low complexity" evidence="1">
    <location>
        <begin position="127"/>
        <end position="145"/>
    </location>
</feature>
<sequence>MADRRPISSRLWSLATSLTPRRNAATRSSENTTSSPTPPPKVEPQNNSQSTATATNATSTNPPVAEIETQTSRSTKTTTAASRPPTASAQATTPPSSEAELQTNSQSTVSNTTTTSTDPSIMEIKIPTSPSTTTTTTRPPIVVAQPPTPPSGEVLTDGPNTNTTIDTSQNPPKVETQTSAGQSNTTPTPTPPAFIPPPTIPPSTVVQTANQSTFNASARPTGEPEPKPQTTSQYRATTQSPSSSKPASPSSRTTQSKPLSQPSSPSRAAPQARFTPSSPSRAGFQIPLTPQRPSQPRSPSRLASNSPKQRSPTSTKGTQPTSPSKESLSTNQEISNVDEAPVELASNEKEPKTAASQEEALETQPKEDVKSDNNDERTPLVESNAKPEETKEVKEVVQAANTETNKETNKEANDFLASKSGSRAQIIEKVEHLSKPDEKQDALDTKEILPISLPNVKPNSQPKKITMISDTYKKSALPSGENVPLHKEIKEHISPFVNKIAIGDPKLAIYEKRAGVITLAGENRGALMEVGSNSSKREEPVHIHRGYKTNPDESTEATTDEEESSKGKKSDDGRATKDQPTEAYLNNNAQGINNSIVFNTSVAERNPGIHMVVNHVQKELIELTDKSRGVETRKAEFNISHAEKLTYEPTVRRRCLKGLFLETSDSDQENSEKPRRHGCRVGCKEKDKEKNIDVL</sequence>
<feature type="compositionally biased region" description="Low complexity" evidence="1">
    <location>
        <begin position="68"/>
        <end position="117"/>
    </location>
</feature>
<organism evidence="2 3">
    <name type="scientific">Buddleja alternifolia</name>
    <dbReference type="NCBI Taxonomy" id="168488"/>
    <lineage>
        <taxon>Eukaryota</taxon>
        <taxon>Viridiplantae</taxon>
        <taxon>Streptophyta</taxon>
        <taxon>Embryophyta</taxon>
        <taxon>Tracheophyta</taxon>
        <taxon>Spermatophyta</taxon>
        <taxon>Magnoliopsida</taxon>
        <taxon>eudicotyledons</taxon>
        <taxon>Gunneridae</taxon>
        <taxon>Pentapetalae</taxon>
        <taxon>asterids</taxon>
        <taxon>lamiids</taxon>
        <taxon>Lamiales</taxon>
        <taxon>Scrophulariaceae</taxon>
        <taxon>Buddlejeae</taxon>
        <taxon>Buddleja</taxon>
    </lineage>
</organism>
<dbReference type="EMBL" id="WHWC01000008">
    <property type="protein sequence ID" value="KAG8377812.1"/>
    <property type="molecule type" value="Genomic_DNA"/>
</dbReference>
<feature type="compositionally biased region" description="Low complexity" evidence="1">
    <location>
        <begin position="26"/>
        <end position="35"/>
    </location>
</feature>
<evidence type="ECO:0000256" key="1">
    <source>
        <dbReference type="SAM" id="MobiDB-lite"/>
    </source>
</evidence>
<feature type="compositionally biased region" description="Polar residues" evidence="1">
    <location>
        <begin position="205"/>
        <end position="218"/>
    </location>
</feature>
<dbReference type="PANTHER" id="PTHR33472">
    <property type="entry name" value="OS01G0106600 PROTEIN"/>
    <property type="match status" value="1"/>
</dbReference>
<feature type="compositionally biased region" description="Pro residues" evidence="1">
    <location>
        <begin position="188"/>
        <end position="201"/>
    </location>
</feature>
<feature type="compositionally biased region" description="Acidic residues" evidence="1">
    <location>
        <begin position="553"/>
        <end position="563"/>
    </location>
</feature>
<feature type="region of interest" description="Disordered" evidence="1">
    <location>
        <begin position="530"/>
        <end position="579"/>
    </location>
</feature>
<protein>
    <submittedName>
        <fullName evidence="2">Uncharacterized protein</fullName>
    </submittedName>
</protein>
<keyword evidence="3" id="KW-1185">Reference proteome</keyword>
<dbReference type="PANTHER" id="PTHR33472:SF24">
    <property type="entry name" value="VEGETATIVE CELL WALL PROTEIN GP1-LIKE"/>
    <property type="match status" value="1"/>
</dbReference>
<feature type="region of interest" description="Disordered" evidence="1">
    <location>
        <begin position="1"/>
        <end position="419"/>
    </location>
</feature>
<dbReference type="AlphaFoldDB" id="A0AAV6XBN5"/>
<comment type="caution">
    <text evidence="2">The sequence shown here is derived from an EMBL/GenBank/DDBJ whole genome shotgun (WGS) entry which is preliminary data.</text>
</comment>